<evidence type="ECO:0000313" key="6">
    <source>
        <dbReference type="EMBL" id="SFD24078.1"/>
    </source>
</evidence>
<gene>
    <name evidence="6" type="ORF">SAMN02745724_03956</name>
</gene>
<dbReference type="AlphaFoldDB" id="A0A1I1QW29"/>
<dbReference type="PANTHER" id="PTHR36926:SF1">
    <property type="entry name" value="COLICIN V PRODUCTION PROTEIN"/>
    <property type="match status" value="1"/>
</dbReference>
<sequence length="164" mass="18149">MIWVDYAIFGIVALSTMISLIRGFIKEAISLAIWVAAFFISSFFYEHLAAFLTSLSEPLLRNAAAISILFVATLFLGGLFNFILGKLVEHTGLSGTDRVIGLVFGALRGVLVVSAILFFLDAFTSAPKTQWWETSTLIPEFGFVIEWFFAYLENNSSFLTSVNP</sequence>
<feature type="transmembrane region" description="Helical" evidence="5">
    <location>
        <begin position="64"/>
        <end position="87"/>
    </location>
</feature>
<dbReference type="GO" id="GO:0016020">
    <property type="term" value="C:membrane"/>
    <property type="evidence" value="ECO:0007669"/>
    <property type="project" value="UniProtKB-SubCell"/>
</dbReference>
<protein>
    <submittedName>
        <fullName evidence="6">Membrane protein required for colicin V production</fullName>
    </submittedName>
</protein>
<feature type="transmembrane region" description="Helical" evidence="5">
    <location>
        <begin position="6"/>
        <end position="25"/>
    </location>
</feature>
<evidence type="ECO:0000256" key="5">
    <source>
        <dbReference type="SAM" id="Phobius"/>
    </source>
</evidence>
<name>A0A1I1QW29_9GAMM</name>
<feature type="transmembrane region" description="Helical" evidence="5">
    <location>
        <begin position="99"/>
        <end position="120"/>
    </location>
</feature>
<keyword evidence="7" id="KW-1185">Reference proteome</keyword>
<comment type="subcellular location">
    <subcellularLocation>
        <location evidence="1">Membrane</location>
        <topology evidence="1">Multi-pass membrane protein</topology>
    </subcellularLocation>
</comment>
<evidence type="ECO:0000256" key="3">
    <source>
        <dbReference type="ARBA" id="ARBA00022989"/>
    </source>
</evidence>
<keyword evidence="4 5" id="KW-0472">Membrane</keyword>
<dbReference type="RefSeq" id="WP_091988672.1">
    <property type="nucleotide sequence ID" value="NZ_FOLO01000043.1"/>
</dbReference>
<dbReference type="Pfam" id="PF02674">
    <property type="entry name" value="Colicin_V"/>
    <property type="match status" value="1"/>
</dbReference>
<dbReference type="OrthoDB" id="9810601at2"/>
<proteinExistence type="predicted"/>
<evidence type="ECO:0000256" key="4">
    <source>
        <dbReference type="ARBA" id="ARBA00023136"/>
    </source>
</evidence>
<keyword evidence="3 5" id="KW-1133">Transmembrane helix</keyword>
<dbReference type="GO" id="GO:0009403">
    <property type="term" value="P:toxin biosynthetic process"/>
    <property type="evidence" value="ECO:0007669"/>
    <property type="project" value="InterPro"/>
</dbReference>
<dbReference type="InterPro" id="IPR003825">
    <property type="entry name" value="Colicin-V_CvpA"/>
</dbReference>
<evidence type="ECO:0000313" key="7">
    <source>
        <dbReference type="Proteomes" id="UP000198862"/>
    </source>
</evidence>
<dbReference type="PANTHER" id="PTHR36926">
    <property type="entry name" value="COLICIN V PRODUCTION PROTEIN"/>
    <property type="match status" value="1"/>
</dbReference>
<dbReference type="InterPro" id="IPR052719">
    <property type="entry name" value="CvpA-like"/>
</dbReference>
<accession>A0A1I1QW29</accession>
<dbReference type="EMBL" id="FOLO01000043">
    <property type="protein sequence ID" value="SFD24078.1"/>
    <property type="molecule type" value="Genomic_DNA"/>
</dbReference>
<feature type="transmembrane region" description="Helical" evidence="5">
    <location>
        <begin position="32"/>
        <end position="52"/>
    </location>
</feature>
<organism evidence="6 7">
    <name type="scientific">Pseudoalteromonas denitrificans DSM 6059</name>
    <dbReference type="NCBI Taxonomy" id="1123010"/>
    <lineage>
        <taxon>Bacteria</taxon>
        <taxon>Pseudomonadati</taxon>
        <taxon>Pseudomonadota</taxon>
        <taxon>Gammaproteobacteria</taxon>
        <taxon>Alteromonadales</taxon>
        <taxon>Pseudoalteromonadaceae</taxon>
        <taxon>Pseudoalteromonas</taxon>
    </lineage>
</organism>
<reference evidence="6 7" key="1">
    <citation type="submission" date="2016-10" db="EMBL/GenBank/DDBJ databases">
        <authorList>
            <person name="de Groot N.N."/>
        </authorList>
    </citation>
    <scope>NUCLEOTIDE SEQUENCE [LARGE SCALE GENOMIC DNA]</scope>
    <source>
        <strain evidence="6 7">DSM 6059</strain>
    </source>
</reference>
<keyword evidence="2 5" id="KW-0812">Transmembrane</keyword>
<evidence type="ECO:0000256" key="1">
    <source>
        <dbReference type="ARBA" id="ARBA00004141"/>
    </source>
</evidence>
<dbReference type="STRING" id="1123010.SAMN02745724_03956"/>
<dbReference type="Proteomes" id="UP000198862">
    <property type="component" value="Unassembled WGS sequence"/>
</dbReference>
<evidence type="ECO:0000256" key="2">
    <source>
        <dbReference type="ARBA" id="ARBA00022692"/>
    </source>
</evidence>